<evidence type="ECO:0000259" key="6">
    <source>
        <dbReference type="PROSITE" id="PS51987"/>
    </source>
</evidence>
<evidence type="ECO:0000256" key="3">
    <source>
        <dbReference type="ARBA" id="ARBA00022741"/>
    </source>
</evidence>
<dbReference type="AlphaFoldDB" id="A0A3R7KE45"/>
<organism evidence="7 8">
    <name type="scientific">Trypanosoma rangeli</name>
    <dbReference type="NCBI Taxonomy" id="5698"/>
    <lineage>
        <taxon>Eukaryota</taxon>
        <taxon>Discoba</taxon>
        <taxon>Euglenozoa</taxon>
        <taxon>Kinetoplastea</taxon>
        <taxon>Metakinetoplastina</taxon>
        <taxon>Trypanosomatida</taxon>
        <taxon>Trypanosomatidae</taxon>
        <taxon>Trypanosoma</taxon>
        <taxon>Herpetosoma</taxon>
    </lineage>
</organism>
<evidence type="ECO:0000256" key="4">
    <source>
        <dbReference type="ARBA" id="ARBA00022840"/>
    </source>
</evidence>
<keyword evidence="4" id="KW-0067">ATP-binding</keyword>
<dbReference type="Proteomes" id="UP000283634">
    <property type="component" value="Unassembled WGS sequence"/>
</dbReference>
<dbReference type="GO" id="GO:0004356">
    <property type="term" value="F:glutamine synthetase activity"/>
    <property type="evidence" value="ECO:0007669"/>
    <property type="project" value="UniProtKB-EC"/>
</dbReference>
<dbReference type="SUPFAM" id="SSF55931">
    <property type="entry name" value="Glutamine synthetase/guanido kinase"/>
    <property type="match status" value="1"/>
</dbReference>
<dbReference type="GO" id="GO:0005524">
    <property type="term" value="F:ATP binding"/>
    <property type="evidence" value="ECO:0007669"/>
    <property type="project" value="UniProtKB-KW"/>
</dbReference>
<evidence type="ECO:0000256" key="5">
    <source>
        <dbReference type="PROSITE-ProRule" id="PRU01331"/>
    </source>
</evidence>
<evidence type="ECO:0000313" key="8">
    <source>
        <dbReference type="Proteomes" id="UP000283634"/>
    </source>
</evidence>
<dbReference type="GO" id="GO:0006542">
    <property type="term" value="P:glutamine biosynthetic process"/>
    <property type="evidence" value="ECO:0007669"/>
    <property type="project" value="TreeGrafter"/>
</dbReference>
<dbReference type="OrthoDB" id="1936100at2759"/>
<dbReference type="GO" id="GO:0005737">
    <property type="term" value="C:cytoplasm"/>
    <property type="evidence" value="ECO:0007669"/>
    <property type="project" value="TreeGrafter"/>
</dbReference>
<keyword evidence="2" id="KW-0436">Ligase</keyword>
<dbReference type="PANTHER" id="PTHR20852">
    <property type="entry name" value="GLUTAMINE SYNTHETASE"/>
    <property type="match status" value="1"/>
</dbReference>
<comment type="similarity">
    <text evidence="5">Belongs to the glutamine synthetase family.</text>
</comment>
<evidence type="ECO:0000256" key="2">
    <source>
        <dbReference type="ARBA" id="ARBA00022598"/>
    </source>
</evidence>
<dbReference type="PROSITE" id="PS51987">
    <property type="entry name" value="GS_CATALYTIC"/>
    <property type="match status" value="1"/>
</dbReference>
<sequence>ASTRAENGLSVIYEYVERLKKTLSKDIIFYGAENDERLTGRHESSRPNEVTAGVGTRHTSIRIPNAVAAEQKGYMEDRRPAGDADPYLVSSRLFSSCVALEAPELDLMSSLHERAWMRFDNLSQN</sequence>
<dbReference type="RefSeq" id="XP_029238245.1">
    <property type="nucleotide sequence ID" value="XM_029381930.1"/>
</dbReference>
<name>A0A3R7KE45_TRYRA</name>
<dbReference type="InterPro" id="IPR008146">
    <property type="entry name" value="Gln_synth_cat_dom"/>
</dbReference>
<keyword evidence="8" id="KW-1185">Reference proteome</keyword>
<proteinExistence type="inferred from homology"/>
<feature type="non-terminal residue" evidence="7">
    <location>
        <position position="1"/>
    </location>
</feature>
<dbReference type="InterPro" id="IPR014746">
    <property type="entry name" value="Gln_synth/guanido_kin_cat_dom"/>
</dbReference>
<dbReference type="InterPro" id="IPR050292">
    <property type="entry name" value="Glutamine_Synthetase"/>
</dbReference>
<dbReference type="PANTHER" id="PTHR20852:SF57">
    <property type="entry name" value="GLUTAMINE SYNTHETASE 2 CYTOPLASMIC"/>
    <property type="match status" value="1"/>
</dbReference>
<dbReference type="GeneID" id="40328968"/>
<protein>
    <recommendedName>
        <fullName evidence="1">glutamine synthetase</fullName>
        <ecNumber evidence="1">6.3.1.2</ecNumber>
    </recommendedName>
</protein>
<evidence type="ECO:0000256" key="1">
    <source>
        <dbReference type="ARBA" id="ARBA00012937"/>
    </source>
</evidence>
<dbReference type="Gene3D" id="3.30.590.10">
    <property type="entry name" value="Glutamine synthetase/guanido kinase, catalytic domain"/>
    <property type="match status" value="1"/>
</dbReference>
<comment type="caution">
    <text evidence="7">The sequence shown here is derived from an EMBL/GenBank/DDBJ whole genome shotgun (WGS) entry which is preliminary data.</text>
</comment>
<dbReference type="EMBL" id="MKGL01000155">
    <property type="protein sequence ID" value="RNF04701.1"/>
    <property type="molecule type" value="Genomic_DNA"/>
</dbReference>
<evidence type="ECO:0000313" key="7">
    <source>
        <dbReference type="EMBL" id="RNF04701.1"/>
    </source>
</evidence>
<dbReference type="EC" id="6.3.1.2" evidence="1"/>
<keyword evidence="3" id="KW-0547">Nucleotide-binding</keyword>
<accession>A0A3R7KE45</accession>
<feature type="domain" description="GS catalytic" evidence="6">
    <location>
        <begin position="1"/>
        <end position="125"/>
    </location>
</feature>
<reference evidence="7 8" key="1">
    <citation type="journal article" date="2018" name="BMC Genomics">
        <title>Genomic comparison of Trypanosoma conorhini and Trypanosoma rangeli to Trypanosoma cruzi strains of high and low virulence.</title>
        <authorList>
            <person name="Bradwell K.R."/>
            <person name="Koparde V.N."/>
            <person name="Matveyev A.V."/>
            <person name="Serrano M.G."/>
            <person name="Alves J.M."/>
            <person name="Parikh H."/>
            <person name="Huang B."/>
            <person name="Lee V."/>
            <person name="Espinosa-Alvarez O."/>
            <person name="Ortiz P.A."/>
            <person name="Costa-Martins A.G."/>
            <person name="Teixeira M.M."/>
            <person name="Buck G.A."/>
        </authorList>
    </citation>
    <scope>NUCLEOTIDE SEQUENCE [LARGE SCALE GENOMIC DNA]</scope>
    <source>
        <strain evidence="7 8">AM80</strain>
    </source>
</reference>
<gene>
    <name evidence="7" type="ORF">TraAM80_05035</name>
</gene>